<evidence type="ECO:0000313" key="3">
    <source>
        <dbReference type="Proteomes" id="UP001396334"/>
    </source>
</evidence>
<dbReference type="PANTHER" id="PTHR47074">
    <property type="entry name" value="BNAC02G40300D PROTEIN"/>
    <property type="match status" value="1"/>
</dbReference>
<sequence length="129" mass="14038">MGLGCEGGSIVTVTITDSVIRFIFEGDSLVLIKKKNSEAHDFSEISALVWEAKGLTRNMHACRFLFIPRGGNQAAHFLAGESFLDSTDRFWVEEVPPTVLPFVEADRRYATPSLSAGLVCSSLLLGSIC</sequence>
<feature type="domain" description="RNase H type-1" evidence="1">
    <location>
        <begin position="21"/>
        <end position="80"/>
    </location>
</feature>
<dbReference type="InterPro" id="IPR052929">
    <property type="entry name" value="RNase_H-like_EbsB-rel"/>
</dbReference>
<gene>
    <name evidence="2" type="ORF">V6N11_049975</name>
</gene>
<dbReference type="PANTHER" id="PTHR47074:SF61">
    <property type="entry name" value="RNASE H TYPE-1 DOMAIN-CONTAINING PROTEIN"/>
    <property type="match status" value="1"/>
</dbReference>
<dbReference type="Proteomes" id="UP001396334">
    <property type="component" value="Unassembled WGS sequence"/>
</dbReference>
<evidence type="ECO:0000259" key="1">
    <source>
        <dbReference type="Pfam" id="PF13456"/>
    </source>
</evidence>
<name>A0ABR2T8G7_9ROSI</name>
<evidence type="ECO:0000313" key="2">
    <source>
        <dbReference type="EMBL" id="KAK9033791.1"/>
    </source>
</evidence>
<comment type="caution">
    <text evidence="2">The sequence shown here is derived from an EMBL/GenBank/DDBJ whole genome shotgun (WGS) entry which is preliminary data.</text>
</comment>
<proteinExistence type="predicted"/>
<dbReference type="Pfam" id="PF13456">
    <property type="entry name" value="RVT_3"/>
    <property type="match status" value="1"/>
</dbReference>
<reference evidence="2 3" key="1">
    <citation type="journal article" date="2024" name="G3 (Bethesda)">
        <title>Genome assembly of Hibiscus sabdariffa L. provides insights into metabolisms of medicinal natural products.</title>
        <authorList>
            <person name="Kim T."/>
        </authorList>
    </citation>
    <scope>NUCLEOTIDE SEQUENCE [LARGE SCALE GENOMIC DNA]</scope>
    <source>
        <strain evidence="2">TK-2024</strain>
        <tissue evidence="2">Old leaves</tissue>
    </source>
</reference>
<organism evidence="2 3">
    <name type="scientific">Hibiscus sabdariffa</name>
    <name type="common">roselle</name>
    <dbReference type="NCBI Taxonomy" id="183260"/>
    <lineage>
        <taxon>Eukaryota</taxon>
        <taxon>Viridiplantae</taxon>
        <taxon>Streptophyta</taxon>
        <taxon>Embryophyta</taxon>
        <taxon>Tracheophyta</taxon>
        <taxon>Spermatophyta</taxon>
        <taxon>Magnoliopsida</taxon>
        <taxon>eudicotyledons</taxon>
        <taxon>Gunneridae</taxon>
        <taxon>Pentapetalae</taxon>
        <taxon>rosids</taxon>
        <taxon>malvids</taxon>
        <taxon>Malvales</taxon>
        <taxon>Malvaceae</taxon>
        <taxon>Malvoideae</taxon>
        <taxon>Hibiscus</taxon>
    </lineage>
</organism>
<dbReference type="EMBL" id="JBBPBN010000007">
    <property type="protein sequence ID" value="KAK9033791.1"/>
    <property type="molecule type" value="Genomic_DNA"/>
</dbReference>
<protein>
    <recommendedName>
        <fullName evidence="1">RNase H type-1 domain-containing protein</fullName>
    </recommendedName>
</protein>
<dbReference type="InterPro" id="IPR002156">
    <property type="entry name" value="RNaseH_domain"/>
</dbReference>
<keyword evidence="3" id="KW-1185">Reference proteome</keyword>
<accession>A0ABR2T8G7</accession>